<name>D5V6U1_ARCNC</name>
<dbReference type="STRING" id="572480.Arnit_2713"/>
<organism evidence="4 5">
    <name type="scientific">Arcobacter nitrofigilis (strain ATCC 33309 / DSM 7299 / CCUG 15893 / LMG 7604 / NCTC 12251 / CI)</name>
    <name type="common">Campylobacter nitrofigilis</name>
    <dbReference type="NCBI Taxonomy" id="572480"/>
    <lineage>
        <taxon>Bacteria</taxon>
        <taxon>Pseudomonadati</taxon>
        <taxon>Campylobacterota</taxon>
        <taxon>Epsilonproteobacteria</taxon>
        <taxon>Campylobacterales</taxon>
        <taxon>Arcobacteraceae</taxon>
        <taxon>Arcobacter</taxon>
    </lineage>
</organism>
<evidence type="ECO:0000256" key="2">
    <source>
        <dbReference type="ARBA" id="ARBA00022679"/>
    </source>
</evidence>
<dbReference type="CDD" id="cd02440">
    <property type="entry name" value="AdoMet_MTases"/>
    <property type="match status" value="1"/>
</dbReference>
<dbReference type="InterPro" id="IPR029063">
    <property type="entry name" value="SAM-dependent_MTases_sf"/>
</dbReference>
<keyword evidence="1 4" id="KW-0489">Methyltransferase</keyword>
<dbReference type="GO" id="GO:0008168">
    <property type="term" value="F:methyltransferase activity"/>
    <property type="evidence" value="ECO:0007669"/>
    <property type="project" value="UniProtKB-KW"/>
</dbReference>
<dbReference type="AlphaFoldDB" id="D5V6U1"/>
<dbReference type="Pfam" id="PF13649">
    <property type="entry name" value="Methyltransf_25"/>
    <property type="match status" value="1"/>
</dbReference>
<proteinExistence type="predicted"/>
<dbReference type="SUPFAM" id="SSF53335">
    <property type="entry name" value="S-adenosyl-L-methionine-dependent methyltransferases"/>
    <property type="match status" value="1"/>
</dbReference>
<evidence type="ECO:0000256" key="1">
    <source>
        <dbReference type="ARBA" id="ARBA00022603"/>
    </source>
</evidence>
<dbReference type="eggNOG" id="COG4106">
    <property type="taxonomic scope" value="Bacteria"/>
</dbReference>
<dbReference type="EMBL" id="CP001999">
    <property type="protein sequence ID" value="ADG94361.1"/>
    <property type="molecule type" value="Genomic_DNA"/>
</dbReference>
<dbReference type="KEGG" id="ant:Arnit_2713"/>
<reference evidence="4 5" key="1">
    <citation type="journal article" date="2010" name="Stand. Genomic Sci.">
        <title>Complete genome sequence of Arcobacter nitrofigilis type strain (CI).</title>
        <authorList>
            <person name="Pati A."/>
            <person name="Gronow S."/>
            <person name="Lapidus A."/>
            <person name="Copeland A."/>
            <person name="Glavina Del Rio T."/>
            <person name="Nolan M."/>
            <person name="Lucas S."/>
            <person name="Tice H."/>
            <person name="Cheng J.F."/>
            <person name="Han C."/>
            <person name="Chertkov O."/>
            <person name="Bruce D."/>
            <person name="Tapia R."/>
            <person name="Goodwin L."/>
            <person name="Pitluck S."/>
            <person name="Liolios K."/>
            <person name="Ivanova N."/>
            <person name="Mavromatis K."/>
            <person name="Chen A."/>
            <person name="Palaniappan K."/>
            <person name="Land M."/>
            <person name="Hauser L."/>
            <person name="Chang Y.J."/>
            <person name="Jeffries C.D."/>
            <person name="Detter J.C."/>
            <person name="Rohde M."/>
            <person name="Goker M."/>
            <person name="Bristow J."/>
            <person name="Eisen J.A."/>
            <person name="Markowitz V."/>
            <person name="Hugenholtz P."/>
            <person name="Klenk H.P."/>
            <person name="Kyrpides N.C."/>
        </authorList>
    </citation>
    <scope>NUCLEOTIDE SEQUENCE [LARGE SCALE GENOMIC DNA]</scope>
    <source>
        <strain evidence="5">ATCC 33309 / DSM 7299 / CCUG 15893 / LMG 7604 / NCTC 12251 / CI</strain>
    </source>
</reference>
<keyword evidence="2 4" id="KW-0808">Transferase</keyword>
<dbReference type="OrthoDB" id="9808140at2"/>
<dbReference type="RefSeq" id="WP_013136506.1">
    <property type="nucleotide sequence ID" value="NC_014166.1"/>
</dbReference>
<dbReference type="Proteomes" id="UP000000939">
    <property type="component" value="Chromosome"/>
</dbReference>
<dbReference type="PANTHER" id="PTHR43861">
    <property type="entry name" value="TRANS-ACONITATE 2-METHYLTRANSFERASE-RELATED"/>
    <property type="match status" value="1"/>
</dbReference>
<dbReference type="PANTHER" id="PTHR43861:SF1">
    <property type="entry name" value="TRANS-ACONITATE 2-METHYLTRANSFERASE"/>
    <property type="match status" value="1"/>
</dbReference>
<feature type="domain" description="Methyltransferase" evidence="3">
    <location>
        <begin position="45"/>
        <end position="134"/>
    </location>
</feature>
<dbReference type="InterPro" id="IPR041698">
    <property type="entry name" value="Methyltransf_25"/>
</dbReference>
<gene>
    <name evidence="4" type="ordered locus">Arnit_2713</name>
</gene>
<dbReference type="Gene3D" id="3.40.50.150">
    <property type="entry name" value="Vaccinia Virus protein VP39"/>
    <property type="match status" value="1"/>
</dbReference>
<keyword evidence="5" id="KW-1185">Reference proteome</keyword>
<accession>D5V6U1</accession>
<evidence type="ECO:0000313" key="4">
    <source>
        <dbReference type="EMBL" id="ADG94361.1"/>
    </source>
</evidence>
<evidence type="ECO:0000259" key="3">
    <source>
        <dbReference type="Pfam" id="PF13649"/>
    </source>
</evidence>
<evidence type="ECO:0000313" key="5">
    <source>
        <dbReference type="Proteomes" id="UP000000939"/>
    </source>
</evidence>
<dbReference type="HOGENOM" id="CLU_060397_3_0_7"/>
<protein>
    <submittedName>
        <fullName evidence="4">Methyltransferase type 11</fullName>
    </submittedName>
</protein>
<sequence>MTPEELGKKYSKISKIYRDETKDSKYGIVQIQRAISYSEKKGIALDVGCGAGGRIINELTSNNINVHGIDISTSMIELARKAHPNCTFEIADICEYKTDEKFELIVAWDSIFHIPLNRHKKVLASLAKMLKPKGILIYTFGDDKGEHTDIWHDDTFYYSSIGINENLSTLINSDLIIKHIELDQYPQNHVYIIAQKY</sequence>
<dbReference type="GO" id="GO:0032259">
    <property type="term" value="P:methylation"/>
    <property type="evidence" value="ECO:0007669"/>
    <property type="project" value="UniProtKB-KW"/>
</dbReference>